<dbReference type="Pfam" id="PF00583">
    <property type="entry name" value="Acetyltransf_1"/>
    <property type="match status" value="1"/>
</dbReference>
<dbReference type="RefSeq" id="WP_003390539.1">
    <property type="nucleotide sequence ID" value="NZ_APBN01000011.1"/>
</dbReference>
<dbReference type="Proteomes" id="UP000012081">
    <property type="component" value="Unassembled WGS sequence"/>
</dbReference>
<name>M8DC60_9BACL</name>
<dbReference type="OrthoDB" id="5638018at2"/>
<dbReference type="InterPro" id="IPR000182">
    <property type="entry name" value="GNAT_dom"/>
</dbReference>
<accession>M8DC60</accession>
<dbReference type="PATRIC" id="fig|1300222.3.peg.4287"/>
<feature type="domain" description="N-acetyltransferase" evidence="1">
    <location>
        <begin position="1"/>
        <end position="139"/>
    </location>
</feature>
<dbReference type="SUPFAM" id="SSF55729">
    <property type="entry name" value="Acyl-CoA N-acyltransferases (Nat)"/>
    <property type="match status" value="1"/>
</dbReference>
<dbReference type="STRING" id="1300222.I532_20371"/>
<dbReference type="GO" id="GO:0016747">
    <property type="term" value="F:acyltransferase activity, transferring groups other than amino-acyl groups"/>
    <property type="evidence" value="ECO:0007669"/>
    <property type="project" value="InterPro"/>
</dbReference>
<gene>
    <name evidence="2" type="ORF">I532_20371</name>
</gene>
<sequence>MITRYANINDTIEILRMDEKVIHSSSRSGYLSEMIDHHRCLVAEQNASISGFLTFDTNFFGYWFISLVIVDPAYRQKGIATALIKHLEKLCPTSKLFTSTNQSNLPMHNLCDRLGYLKTGIIENLDEGDPEIIYFKRLADENEEIITFYG</sequence>
<dbReference type="Gene3D" id="3.40.630.30">
    <property type="match status" value="1"/>
</dbReference>
<evidence type="ECO:0000313" key="3">
    <source>
        <dbReference type="Proteomes" id="UP000012081"/>
    </source>
</evidence>
<protein>
    <recommendedName>
        <fullName evidence="1">N-acetyltransferase domain-containing protein</fullName>
    </recommendedName>
</protein>
<reference evidence="2 3" key="1">
    <citation type="submission" date="2013-03" db="EMBL/GenBank/DDBJ databases">
        <title>Assembly of a new bacterial strain Brevibacillus borstelensis AK1.</title>
        <authorList>
            <person name="Rajan I."/>
            <person name="PoliReddy D."/>
            <person name="Sugumar T."/>
            <person name="Rathinam K."/>
            <person name="Alqarawi S."/>
            <person name="Khalil A.B."/>
            <person name="Sivakumar N."/>
        </authorList>
    </citation>
    <scope>NUCLEOTIDE SEQUENCE [LARGE SCALE GENOMIC DNA]</scope>
    <source>
        <strain evidence="2 3">AK1</strain>
    </source>
</reference>
<comment type="caution">
    <text evidence="2">The sequence shown here is derived from an EMBL/GenBank/DDBJ whole genome shotgun (WGS) entry which is preliminary data.</text>
</comment>
<dbReference type="AlphaFoldDB" id="M8DC60"/>
<dbReference type="PROSITE" id="PS51186">
    <property type="entry name" value="GNAT"/>
    <property type="match status" value="1"/>
</dbReference>
<dbReference type="EMBL" id="APBN01000011">
    <property type="protein sequence ID" value="EMT50998.1"/>
    <property type="molecule type" value="Genomic_DNA"/>
</dbReference>
<proteinExistence type="predicted"/>
<keyword evidence="3" id="KW-1185">Reference proteome</keyword>
<dbReference type="InterPro" id="IPR016181">
    <property type="entry name" value="Acyl_CoA_acyltransferase"/>
</dbReference>
<organism evidence="2 3">
    <name type="scientific">Brevibacillus borstelensis AK1</name>
    <dbReference type="NCBI Taxonomy" id="1300222"/>
    <lineage>
        <taxon>Bacteria</taxon>
        <taxon>Bacillati</taxon>
        <taxon>Bacillota</taxon>
        <taxon>Bacilli</taxon>
        <taxon>Bacillales</taxon>
        <taxon>Paenibacillaceae</taxon>
        <taxon>Brevibacillus</taxon>
    </lineage>
</organism>
<dbReference type="CDD" id="cd04301">
    <property type="entry name" value="NAT_SF"/>
    <property type="match status" value="1"/>
</dbReference>
<evidence type="ECO:0000259" key="1">
    <source>
        <dbReference type="PROSITE" id="PS51186"/>
    </source>
</evidence>
<evidence type="ECO:0000313" key="2">
    <source>
        <dbReference type="EMBL" id="EMT50998.1"/>
    </source>
</evidence>